<comment type="similarity">
    <text evidence="1">Belongs to the CBF/MAK21 family.</text>
</comment>
<dbReference type="InterPro" id="IPR005612">
    <property type="entry name" value="CCAAT-binding_factor"/>
</dbReference>
<protein>
    <submittedName>
        <fullName evidence="3">Nucleolar complex protein 4 -like protein</fullName>
    </submittedName>
</protein>
<evidence type="ECO:0000313" key="4">
    <source>
        <dbReference type="Proteomes" id="UP000595437"/>
    </source>
</evidence>
<dbReference type="InterPro" id="IPR027193">
    <property type="entry name" value="Noc4"/>
</dbReference>
<dbReference type="OrthoDB" id="10263185at2759"/>
<feature type="domain" description="CCAAT-binding factor" evidence="2">
    <location>
        <begin position="156"/>
        <end position="292"/>
    </location>
</feature>
<keyword evidence="4" id="KW-1185">Reference proteome</keyword>
<gene>
    <name evidence="3" type="ORF">FKW44_002182</name>
</gene>
<name>A0A7T8QW55_CALRO</name>
<proteinExistence type="inferred from homology"/>
<sequence>NNPASGAAHWNELDKKRLRTLLMRLLNRADKRLVSRFQEYMEYIDVREQVIASLLRIIRSNKEEDEEGEQKKKSPVFMDNFLTFLEILNFNDSKSGPSLICHNPSGDSFLKKTQLSPELYKRVLVILSDNVMPHLSRPLLLTDFLVNSYNVGGSISLLALKGVFTLIQKYNLEYPDFYAKLYALLTPEVLFAKYKARFFHLANIFLTSSHLPEYLVAAFVKRLSRITLTAPANSLPLVFQFIGNLLIRHSGLLKMIHKETGASVEEDPFLPLEEDPSKCRAGESSLWEIETL</sequence>
<evidence type="ECO:0000256" key="1">
    <source>
        <dbReference type="ARBA" id="ARBA00007797"/>
    </source>
</evidence>
<accession>A0A7T8QW55</accession>
<dbReference type="PANTHER" id="PTHR12455">
    <property type="entry name" value="NUCLEOLAR COMPLEX PROTEIN 4"/>
    <property type="match status" value="1"/>
</dbReference>
<evidence type="ECO:0000259" key="2">
    <source>
        <dbReference type="Pfam" id="PF03914"/>
    </source>
</evidence>
<dbReference type="PANTHER" id="PTHR12455:SF0">
    <property type="entry name" value="NUCLEOLAR COMPLEX PROTEIN 4 HOMOLOG"/>
    <property type="match status" value="1"/>
</dbReference>
<dbReference type="Proteomes" id="UP000595437">
    <property type="component" value="Chromosome 2"/>
</dbReference>
<dbReference type="EMBL" id="CP045891">
    <property type="protein sequence ID" value="QQP57258.1"/>
    <property type="molecule type" value="Genomic_DNA"/>
</dbReference>
<feature type="non-terminal residue" evidence="3">
    <location>
        <position position="292"/>
    </location>
</feature>
<organism evidence="3 4">
    <name type="scientific">Caligus rogercresseyi</name>
    <name type="common">Sea louse</name>
    <dbReference type="NCBI Taxonomy" id="217165"/>
    <lineage>
        <taxon>Eukaryota</taxon>
        <taxon>Metazoa</taxon>
        <taxon>Ecdysozoa</taxon>
        <taxon>Arthropoda</taxon>
        <taxon>Crustacea</taxon>
        <taxon>Multicrustacea</taxon>
        <taxon>Hexanauplia</taxon>
        <taxon>Copepoda</taxon>
        <taxon>Siphonostomatoida</taxon>
        <taxon>Caligidae</taxon>
        <taxon>Caligus</taxon>
    </lineage>
</organism>
<dbReference type="AlphaFoldDB" id="A0A7T8QW55"/>
<feature type="non-terminal residue" evidence="3">
    <location>
        <position position="1"/>
    </location>
</feature>
<dbReference type="Pfam" id="PF03914">
    <property type="entry name" value="CBF"/>
    <property type="match status" value="1"/>
</dbReference>
<dbReference type="GO" id="GO:0042254">
    <property type="term" value="P:ribosome biogenesis"/>
    <property type="evidence" value="ECO:0007669"/>
    <property type="project" value="InterPro"/>
</dbReference>
<dbReference type="GO" id="GO:0030692">
    <property type="term" value="C:Noc4p-Nop14p complex"/>
    <property type="evidence" value="ECO:0007669"/>
    <property type="project" value="TreeGrafter"/>
</dbReference>
<evidence type="ECO:0000313" key="3">
    <source>
        <dbReference type="EMBL" id="QQP57258.1"/>
    </source>
</evidence>
<dbReference type="GO" id="GO:0032040">
    <property type="term" value="C:small-subunit processome"/>
    <property type="evidence" value="ECO:0007669"/>
    <property type="project" value="TreeGrafter"/>
</dbReference>
<reference evidence="4" key="1">
    <citation type="submission" date="2021-01" db="EMBL/GenBank/DDBJ databases">
        <title>Caligus Genome Assembly.</title>
        <authorList>
            <person name="Gallardo-Escarate C."/>
        </authorList>
    </citation>
    <scope>NUCLEOTIDE SEQUENCE [LARGE SCALE GENOMIC DNA]</scope>
</reference>